<evidence type="ECO:0000313" key="1">
    <source>
        <dbReference type="EMBL" id="RJE87982.1"/>
    </source>
</evidence>
<organism evidence="1 2">
    <name type="scientific">Paracoccus onubensis</name>
    <dbReference type="NCBI Taxonomy" id="1675788"/>
    <lineage>
        <taxon>Bacteria</taxon>
        <taxon>Pseudomonadati</taxon>
        <taxon>Pseudomonadota</taxon>
        <taxon>Alphaproteobacteria</taxon>
        <taxon>Rhodobacterales</taxon>
        <taxon>Paracoccaceae</taxon>
        <taxon>Paracoccus</taxon>
    </lineage>
</organism>
<proteinExistence type="predicted"/>
<evidence type="ECO:0000313" key="2">
    <source>
        <dbReference type="Proteomes" id="UP000284202"/>
    </source>
</evidence>
<dbReference type="AlphaFoldDB" id="A0A418T442"/>
<comment type="caution">
    <text evidence="1">The sequence shown here is derived from an EMBL/GenBank/DDBJ whole genome shotgun (WGS) entry which is preliminary data.</text>
</comment>
<dbReference type="RefSeq" id="WP_147391879.1">
    <property type="nucleotide sequence ID" value="NZ_QZCG01000002.1"/>
</dbReference>
<dbReference type="OrthoDB" id="5790493at2"/>
<accession>A0A418T442</accession>
<dbReference type="EMBL" id="QZCG01000002">
    <property type="protein sequence ID" value="RJE87982.1"/>
    <property type="molecule type" value="Genomic_DNA"/>
</dbReference>
<sequence>MSFLSDDALADQDADTLIRTVLSQAAELAGQDTFNPTGRAAIYLLATTIGVPRTIVGGTPADPAPLADLIGGVREIIRQDPDGSSKWVEALQTLLRTHRAMTDPTQWRPTKAQMEMGRQALGLDEGDIVDFRFTEAGNLIAKRGLRNWVEINPQDGSTVRTPRQDVV</sequence>
<reference evidence="2" key="1">
    <citation type="submission" date="2018-09" db="EMBL/GenBank/DDBJ databases">
        <title>Acidovorax cavernicola nov. sp. isolated from Gruta de las Maravillas (Aracena, Spain).</title>
        <authorList>
            <person name="Jurado V."/>
            <person name="Gutierrez-Patricio S."/>
            <person name="Gonzalez-Pimentel J.L."/>
            <person name="Miller A.Z."/>
            <person name="Laiz L."/>
            <person name="Saiz-Jimenez C."/>
        </authorList>
    </citation>
    <scope>NUCLEOTIDE SEQUENCE [LARGE SCALE GENOMIC DNA]</scope>
    <source>
        <strain evidence="2">1011MAR3C25</strain>
    </source>
</reference>
<dbReference type="Proteomes" id="UP000284202">
    <property type="component" value="Unassembled WGS sequence"/>
</dbReference>
<gene>
    <name evidence="1" type="ORF">D3P04_03410</name>
</gene>
<name>A0A418T442_9RHOB</name>
<keyword evidence="2" id="KW-1185">Reference proteome</keyword>
<protein>
    <submittedName>
        <fullName evidence="1">Uncharacterized protein</fullName>
    </submittedName>
</protein>